<dbReference type="InterPro" id="IPR014036">
    <property type="entry name" value="DeoR-like_C"/>
</dbReference>
<keyword evidence="1" id="KW-0805">Transcription regulation</keyword>
<dbReference type="SMART" id="SM00420">
    <property type="entry name" value="HTH_DEOR"/>
    <property type="match status" value="1"/>
</dbReference>
<dbReference type="PANTHER" id="PTHR30363">
    <property type="entry name" value="HTH-TYPE TRANSCRIPTIONAL REGULATOR SRLR-RELATED"/>
    <property type="match status" value="1"/>
</dbReference>
<evidence type="ECO:0000256" key="2">
    <source>
        <dbReference type="ARBA" id="ARBA00023125"/>
    </source>
</evidence>
<dbReference type="InterPro" id="IPR037171">
    <property type="entry name" value="NagB/RpiA_transferase-like"/>
</dbReference>
<dbReference type="InterPro" id="IPR036390">
    <property type="entry name" value="WH_DNA-bd_sf"/>
</dbReference>
<keyword evidence="3" id="KW-0804">Transcription</keyword>
<dbReference type="GO" id="GO:0003677">
    <property type="term" value="F:DNA binding"/>
    <property type="evidence" value="ECO:0007669"/>
    <property type="project" value="UniProtKB-KW"/>
</dbReference>
<dbReference type="PROSITE" id="PS51000">
    <property type="entry name" value="HTH_DEOR_2"/>
    <property type="match status" value="1"/>
</dbReference>
<dbReference type="Pfam" id="PF08220">
    <property type="entry name" value="HTH_DeoR"/>
    <property type="match status" value="1"/>
</dbReference>
<dbReference type="RefSeq" id="WP_091129535.1">
    <property type="nucleotide sequence ID" value="NZ_FMVJ01000002.1"/>
</dbReference>
<dbReference type="Gene3D" id="1.10.10.10">
    <property type="entry name" value="Winged helix-like DNA-binding domain superfamily/Winged helix DNA-binding domain"/>
    <property type="match status" value="1"/>
</dbReference>
<dbReference type="EMBL" id="FMVJ01000002">
    <property type="protein sequence ID" value="SCY02575.1"/>
    <property type="molecule type" value="Genomic_DNA"/>
</dbReference>
<dbReference type="SMART" id="SM01134">
    <property type="entry name" value="DeoRC"/>
    <property type="match status" value="1"/>
</dbReference>
<organism evidence="5 6">
    <name type="scientific">Microvirga guangxiensis</name>
    <dbReference type="NCBI Taxonomy" id="549386"/>
    <lineage>
        <taxon>Bacteria</taxon>
        <taxon>Pseudomonadati</taxon>
        <taxon>Pseudomonadota</taxon>
        <taxon>Alphaproteobacteria</taxon>
        <taxon>Hyphomicrobiales</taxon>
        <taxon>Methylobacteriaceae</taxon>
        <taxon>Microvirga</taxon>
    </lineage>
</organism>
<dbReference type="OrthoDB" id="9814815at2"/>
<keyword evidence="2" id="KW-0238">DNA-binding</keyword>
<evidence type="ECO:0000313" key="5">
    <source>
        <dbReference type="EMBL" id="SCY02575.1"/>
    </source>
</evidence>
<dbReference type="InterPro" id="IPR036388">
    <property type="entry name" value="WH-like_DNA-bd_sf"/>
</dbReference>
<reference evidence="6" key="1">
    <citation type="submission" date="2016-10" db="EMBL/GenBank/DDBJ databases">
        <authorList>
            <person name="Varghese N."/>
            <person name="Submissions S."/>
        </authorList>
    </citation>
    <scope>NUCLEOTIDE SEQUENCE [LARGE SCALE GENOMIC DNA]</scope>
    <source>
        <strain evidence="6">CGMCC 1.7666</strain>
    </source>
</reference>
<dbReference type="GO" id="GO:0003700">
    <property type="term" value="F:DNA-binding transcription factor activity"/>
    <property type="evidence" value="ECO:0007669"/>
    <property type="project" value="InterPro"/>
</dbReference>
<protein>
    <submittedName>
        <fullName evidence="5">Transcriptional regulator, DeoR family</fullName>
    </submittedName>
</protein>
<dbReference type="InterPro" id="IPR018356">
    <property type="entry name" value="Tscrpt_reg_HTH_DeoR_CS"/>
</dbReference>
<dbReference type="PROSITE" id="PS00894">
    <property type="entry name" value="HTH_DEOR_1"/>
    <property type="match status" value="1"/>
</dbReference>
<accession>A0A1G5CJ85</accession>
<dbReference type="PANTHER" id="PTHR30363:SF44">
    <property type="entry name" value="AGA OPERON TRANSCRIPTIONAL REPRESSOR-RELATED"/>
    <property type="match status" value="1"/>
</dbReference>
<evidence type="ECO:0000256" key="3">
    <source>
        <dbReference type="ARBA" id="ARBA00023163"/>
    </source>
</evidence>
<proteinExistence type="predicted"/>
<dbReference type="SUPFAM" id="SSF100950">
    <property type="entry name" value="NagB/RpiA/CoA transferase-like"/>
    <property type="match status" value="1"/>
</dbReference>
<dbReference type="PRINTS" id="PR00037">
    <property type="entry name" value="HTHLACR"/>
</dbReference>
<dbReference type="AlphaFoldDB" id="A0A1G5CJ85"/>
<dbReference type="InterPro" id="IPR001034">
    <property type="entry name" value="DeoR_HTH"/>
</dbReference>
<sequence length="267" mass="29105">MSFPEGKKAVRQRLILAELGLSPAVRTSDLARRLGVSAETVRRDIEELTQRGLVSRTYGGAAGRQLGLQPEFQDRNTLAVEEREAIARAAAKLVQPGDVIMIDSGSTTARFAHVLAEMAKKITVITNCFAVANALVQQGSARVLFCPGDFSAHERGVYGSETCSFLQRFNADIAFIGASGLTFEGPNDVETQACWVKRTMIDRAERSVLLLDGAKFNRRHLELVCPMERLSDIVTDRAPDSVLAEKIAADNVSLHLARQSGHVRVDA</sequence>
<dbReference type="InterPro" id="IPR050313">
    <property type="entry name" value="Carb_Metab_HTH_regulators"/>
</dbReference>
<dbReference type="Pfam" id="PF00455">
    <property type="entry name" value="DeoRC"/>
    <property type="match status" value="1"/>
</dbReference>
<evidence type="ECO:0000256" key="1">
    <source>
        <dbReference type="ARBA" id="ARBA00023015"/>
    </source>
</evidence>
<dbReference type="STRING" id="549386.SAMN02927923_00588"/>
<evidence type="ECO:0000259" key="4">
    <source>
        <dbReference type="PROSITE" id="PS51000"/>
    </source>
</evidence>
<keyword evidence="6" id="KW-1185">Reference proteome</keyword>
<dbReference type="Proteomes" id="UP000199569">
    <property type="component" value="Unassembled WGS sequence"/>
</dbReference>
<name>A0A1G5CJ85_9HYPH</name>
<feature type="domain" description="HTH deoR-type" evidence="4">
    <location>
        <begin position="8"/>
        <end position="63"/>
    </location>
</feature>
<dbReference type="SUPFAM" id="SSF46785">
    <property type="entry name" value="Winged helix' DNA-binding domain"/>
    <property type="match status" value="1"/>
</dbReference>
<dbReference type="Gene3D" id="3.40.50.1360">
    <property type="match status" value="1"/>
</dbReference>
<gene>
    <name evidence="5" type="ORF">SAMN02927923_00588</name>
</gene>
<evidence type="ECO:0000313" key="6">
    <source>
        <dbReference type="Proteomes" id="UP000199569"/>
    </source>
</evidence>